<evidence type="ECO:0000313" key="6">
    <source>
        <dbReference type="Proteomes" id="UP000016960"/>
    </source>
</evidence>
<feature type="binding site" evidence="4">
    <location>
        <position position="468"/>
    </location>
    <ligand>
        <name>Fe cation</name>
        <dbReference type="ChEBI" id="CHEBI:24875"/>
        <note>catalytic</note>
    </ligand>
</feature>
<dbReference type="InParanoid" id="U5DLR5"/>
<dbReference type="PANTHER" id="PTHR10543">
    <property type="entry name" value="BETA-CAROTENE DIOXYGENASE"/>
    <property type="match status" value="1"/>
</dbReference>
<feature type="binding site" evidence="4">
    <location>
        <position position="170"/>
    </location>
    <ligand>
        <name>Fe cation</name>
        <dbReference type="ChEBI" id="CHEBI:24875"/>
        <note>catalytic</note>
    </ligand>
</feature>
<dbReference type="InterPro" id="IPR004294">
    <property type="entry name" value="Carotenoid_Oase"/>
</dbReference>
<gene>
    <name evidence="5" type="ORF">KR51_00028270</name>
</gene>
<comment type="caution">
    <text evidence="5">The sequence shown here is derived from an EMBL/GenBank/DDBJ whole genome shotgun (WGS) entry which is preliminary data.</text>
</comment>
<keyword evidence="6" id="KW-1185">Reference proteome</keyword>
<dbReference type="GO" id="GO:0046872">
    <property type="term" value="F:metal ion binding"/>
    <property type="evidence" value="ECO:0007669"/>
    <property type="project" value="UniProtKB-KW"/>
</dbReference>
<dbReference type="RefSeq" id="WP_022608343.1">
    <property type="nucleotide sequence ID" value="NZ_ASSJ01000072.1"/>
</dbReference>
<keyword evidence="2 4" id="KW-0479">Metal-binding</keyword>
<evidence type="ECO:0000256" key="3">
    <source>
        <dbReference type="ARBA" id="ARBA00023004"/>
    </source>
</evidence>
<comment type="similarity">
    <text evidence="1">Belongs to the carotenoid oxygenase family.</text>
</comment>
<dbReference type="OrthoDB" id="6636843at2"/>
<evidence type="ECO:0000256" key="1">
    <source>
        <dbReference type="ARBA" id="ARBA00006787"/>
    </source>
</evidence>
<dbReference type="eggNOG" id="COG3670">
    <property type="taxonomic scope" value="Bacteria"/>
</dbReference>
<dbReference type="Proteomes" id="UP000016960">
    <property type="component" value="Unassembled WGS sequence"/>
</dbReference>
<dbReference type="EMBL" id="ASSJ01000072">
    <property type="protein sequence ID" value="ERN40645.1"/>
    <property type="molecule type" value="Genomic_DNA"/>
</dbReference>
<evidence type="ECO:0000256" key="2">
    <source>
        <dbReference type="ARBA" id="ARBA00022723"/>
    </source>
</evidence>
<dbReference type="Pfam" id="PF03055">
    <property type="entry name" value="RPE65"/>
    <property type="match status" value="1"/>
</dbReference>
<protein>
    <submittedName>
        <fullName evidence="5">Lignostilbene-alpha,beta-dioxygenase</fullName>
    </submittedName>
</protein>
<reference evidence="5 6" key="1">
    <citation type="submission" date="2013-05" db="EMBL/GenBank/DDBJ databases">
        <title>Draft genome sequence of Rubidibacter lacunae KORDI 51-2.</title>
        <authorList>
            <person name="Choi D.H."/>
            <person name="Noh J.H."/>
            <person name="Kwon K.-K."/>
            <person name="Lee J.-H."/>
            <person name="Ryu J.-Y."/>
        </authorList>
    </citation>
    <scope>NUCLEOTIDE SEQUENCE [LARGE SCALE GENOMIC DNA]</scope>
    <source>
        <strain evidence="5 6">KORDI 51-2</strain>
    </source>
</reference>
<feature type="binding site" evidence="4">
    <location>
        <position position="286"/>
    </location>
    <ligand>
        <name>Fe cation</name>
        <dbReference type="ChEBI" id="CHEBI:24875"/>
        <note>catalytic</note>
    </ligand>
</feature>
<sequence length="475" mass="52624">MITTTSRPAWGRVFQQPAVEFAPTPLNVLEGSLPAGLRGTLYRNGPGRLQRGGDRVGHWFDGDGAILAIALRGTDATGCYRFVQTEGYRAEAAADRYIFPNYGMTAPGPFWNSWIRPVKNSANTSVLALPDKLLALWEGGNPHALELQTLETFGSDRLDGLVDDEPYSAHPKRDPQTGEIYNFGLTFGPKVTINLYRSAPDGKILQRGSYRLDCFPMLHDFAIAGGYLIFCIPPVRINLLRVFSGLDSFGGAARWQPQHGTEILVFDRETLSLVSRSRTDPWFQWHLANGCETPDGEIALQLARFPDFRTNQHLKEVTTGRATTLARATLWQLHINPKTGEVVVSEELCDRGCEFPVVRGSDPGQPWPATYLTVHRDGGDRRPDLFNAIARYDTRSQTLTVADAGASCYPSEPIHAADADVPERGWLLTVVYDGARNTSEAWIYPDDLSSKEPICRLALPQAIPHGFHGTWHPAR</sequence>
<name>U5DLR5_9CHRO</name>
<keyword evidence="5" id="KW-0223">Dioxygenase</keyword>
<feature type="binding site" evidence="4">
    <location>
        <position position="219"/>
    </location>
    <ligand>
        <name>Fe cation</name>
        <dbReference type="ChEBI" id="CHEBI:24875"/>
        <note>catalytic</note>
    </ligand>
</feature>
<keyword evidence="5" id="KW-0560">Oxidoreductase</keyword>
<dbReference type="PANTHER" id="PTHR10543:SF139">
    <property type="entry name" value="DIOXYGENASE"/>
    <property type="match status" value="1"/>
</dbReference>
<dbReference type="AlphaFoldDB" id="U5DLR5"/>
<dbReference type="STRING" id="582515.KR51_00028270"/>
<dbReference type="GO" id="GO:0016121">
    <property type="term" value="P:carotene catabolic process"/>
    <property type="evidence" value="ECO:0007669"/>
    <property type="project" value="TreeGrafter"/>
</dbReference>
<proteinExistence type="inferred from homology"/>
<dbReference type="GO" id="GO:0010436">
    <property type="term" value="F:carotenoid dioxygenase activity"/>
    <property type="evidence" value="ECO:0007669"/>
    <property type="project" value="TreeGrafter"/>
</dbReference>
<comment type="cofactor">
    <cofactor evidence="4">
        <name>Fe(2+)</name>
        <dbReference type="ChEBI" id="CHEBI:29033"/>
    </cofactor>
    <text evidence="4">Binds 1 Fe(2+) ion per subunit.</text>
</comment>
<keyword evidence="3 4" id="KW-0408">Iron</keyword>
<evidence type="ECO:0000256" key="4">
    <source>
        <dbReference type="PIRSR" id="PIRSR604294-1"/>
    </source>
</evidence>
<accession>U5DLR5</accession>
<evidence type="ECO:0000313" key="5">
    <source>
        <dbReference type="EMBL" id="ERN40645.1"/>
    </source>
</evidence>
<organism evidence="5 6">
    <name type="scientific">Rubidibacter lacunae KORDI 51-2</name>
    <dbReference type="NCBI Taxonomy" id="582515"/>
    <lineage>
        <taxon>Bacteria</taxon>
        <taxon>Bacillati</taxon>
        <taxon>Cyanobacteriota</taxon>
        <taxon>Cyanophyceae</taxon>
        <taxon>Oscillatoriophycideae</taxon>
        <taxon>Chroococcales</taxon>
        <taxon>Aphanothecaceae</taxon>
        <taxon>Rubidibacter</taxon>
    </lineage>
</organism>